<dbReference type="PaxDb" id="3708-A0A078IWH2"/>
<protein>
    <submittedName>
        <fullName evidence="1">BnaC04g55810D protein</fullName>
    </submittedName>
</protein>
<proteinExistence type="predicted"/>
<sequence>MLILDSKGAVQPNLKRYSSTNS</sequence>
<dbReference type="AlphaFoldDB" id="A0A078IWH2"/>
<evidence type="ECO:0000313" key="1">
    <source>
        <dbReference type="EMBL" id="CDY56029.1"/>
    </source>
</evidence>
<dbReference type="EMBL" id="LK033449">
    <property type="protein sequence ID" value="CDY56029.1"/>
    <property type="molecule type" value="Genomic_DNA"/>
</dbReference>
<dbReference type="Gramene" id="CDY56029">
    <property type="protein sequence ID" value="CDY56029"/>
    <property type="gene ID" value="GSBRNA2T00017689001"/>
</dbReference>
<gene>
    <name evidence="1" type="primary">BnaC04g55810D</name>
    <name evidence="1" type="ORF">GSBRNA2T00017689001</name>
</gene>
<organism evidence="1 2">
    <name type="scientific">Brassica napus</name>
    <name type="common">Rape</name>
    <dbReference type="NCBI Taxonomy" id="3708"/>
    <lineage>
        <taxon>Eukaryota</taxon>
        <taxon>Viridiplantae</taxon>
        <taxon>Streptophyta</taxon>
        <taxon>Embryophyta</taxon>
        <taxon>Tracheophyta</taxon>
        <taxon>Spermatophyta</taxon>
        <taxon>Magnoliopsida</taxon>
        <taxon>eudicotyledons</taxon>
        <taxon>Gunneridae</taxon>
        <taxon>Pentapetalae</taxon>
        <taxon>rosids</taxon>
        <taxon>malvids</taxon>
        <taxon>Brassicales</taxon>
        <taxon>Brassicaceae</taxon>
        <taxon>Brassiceae</taxon>
        <taxon>Brassica</taxon>
    </lineage>
</organism>
<accession>A0A078IWH2</accession>
<keyword evidence="2" id="KW-1185">Reference proteome</keyword>
<evidence type="ECO:0000313" key="2">
    <source>
        <dbReference type="Proteomes" id="UP000028999"/>
    </source>
</evidence>
<name>A0A078IWH2_BRANA</name>
<reference evidence="1 2" key="1">
    <citation type="journal article" date="2014" name="Science">
        <title>Plant genetics. Early allopolyploid evolution in the post-Neolithic Brassica napus oilseed genome.</title>
        <authorList>
            <person name="Chalhoub B."/>
            <person name="Denoeud F."/>
            <person name="Liu S."/>
            <person name="Parkin I.A."/>
            <person name="Tang H."/>
            <person name="Wang X."/>
            <person name="Chiquet J."/>
            <person name="Belcram H."/>
            <person name="Tong C."/>
            <person name="Samans B."/>
            <person name="Correa M."/>
            <person name="Da Silva C."/>
            <person name="Just J."/>
            <person name="Falentin C."/>
            <person name="Koh C.S."/>
            <person name="Le Clainche I."/>
            <person name="Bernard M."/>
            <person name="Bento P."/>
            <person name="Noel B."/>
            <person name="Labadie K."/>
            <person name="Alberti A."/>
            <person name="Charles M."/>
            <person name="Arnaud D."/>
            <person name="Guo H."/>
            <person name="Daviaud C."/>
            <person name="Alamery S."/>
            <person name="Jabbari K."/>
            <person name="Zhao M."/>
            <person name="Edger P.P."/>
            <person name="Chelaifa H."/>
            <person name="Tack D."/>
            <person name="Lassalle G."/>
            <person name="Mestiri I."/>
            <person name="Schnel N."/>
            <person name="Le Paslier M.C."/>
            <person name="Fan G."/>
            <person name="Renault V."/>
            <person name="Bayer P.E."/>
            <person name="Golicz A.A."/>
            <person name="Manoli S."/>
            <person name="Lee T.H."/>
            <person name="Thi V.H."/>
            <person name="Chalabi S."/>
            <person name="Hu Q."/>
            <person name="Fan C."/>
            <person name="Tollenaere R."/>
            <person name="Lu Y."/>
            <person name="Battail C."/>
            <person name="Shen J."/>
            <person name="Sidebottom C.H."/>
            <person name="Wang X."/>
            <person name="Canaguier A."/>
            <person name="Chauveau A."/>
            <person name="Berard A."/>
            <person name="Deniot G."/>
            <person name="Guan M."/>
            <person name="Liu Z."/>
            <person name="Sun F."/>
            <person name="Lim Y.P."/>
            <person name="Lyons E."/>
            <person name="Town C.D."/>
            <person name="Bancroft I."/>
            <person name="Wang X."/>
            <person name="Meng J."/>
            <person name="Ma J."/>
            <person name="Pires J.C."/>
            <person name="King G.J."/>
            <person name="Brunel D."/>
            <person name="Delourme R."/>
            <person name="Renard M."/>
            <person name="Aury J.M."/>
            <person name="Adams K.L."/>
            <person name="Batley J."/>
            <person name="Snowdon R.J."/>
            <person name="Tost J."/>
            <person name="Edwards D."/>
            <person name="Zhou Y."/>
            <person name="Hua W."/>
            <person name="Sharpe A.G."/>
            <person name="Paterson A.H."/>
            <person name="Guan C."/>
            <person name="Wincker P."/>
        </authorList>
    </citation>
    <scope>NUCLEOTIDE SEQUENCE [LARGE SCALE GENOMIC DNA]</scope>
    <source>
        <strain evidence="2">cv. Darmor-bzh</strain>
    </source>
</reference>
<dbReference type="Proteomes" id="UP000028999">
    <property type="component" value="Unassembled WGS sequence"/>
</dbReference>